<dbReference type="Gene3D" id="3.40.50.720">
    <property type="entry name" value="NAD(P)-binding Rossmann-like Domain"/>
    <property type="match status" value="1"/>
</dbReference>
<dbReference type="AlphaFoldDB" id="A0A3A9YH95"/>
<dbReference type="PRINTS" id="PR00080">
    <property type="entry name" value="SDRFAMILY"/>
</dbReference>
<dbReference type="InterPro" id="IPR036291">
    <property type="entry name" value="NAD(P)-bd_dom_sf"/>
</dbReference>
<dbReference type="GO" id="GO:0016491">
    <property type="term" value="F:oxidoreductase activity"/>
    <property type="evidence" value="ECO:0007669"/>
    <property type="project" value="UniProtKB-KW"/>
</dbReference>
<comment type="similarity">
    <text evidence="2">Belongs to the short-chain dehydrogenases/reductases (SDR) family.</text>
</comment>
<dbReference type="RefSeq" id="WP_120687804.1">
    <property type="nucleotide sequence ID" value="NZ_RAZT01000001.1"/>
</dbReference>
<proteinExistence type="inferred from homology"/>
<sequence>MSLILITGASDGLGRALAEELAADGRHQLLLHGRDADRLAEVARTTGGVALRADFAALDEVKRLAAEVTREHGRLDVLVNNAGVGFHVDGTTRHLSRDGYELRLAVNYLAPVLLTRELLPLLHGSAAGRVVNVASIGQQPIDFDDPQFARDFHEPAAYSRSKLALICHTLDLADGLAGSGVTANSVHPAAYMPTSMSRRSGMGFVDTLEKGVSAVRRLVDGVELAGVTGRYFDSGEEARAAAEAYDPAYRRRLRALTHDLLVNF</sequence>
<dbReference type="Pfam" id="PF00106">
    <property type="entry name" value="adh_short"/>
    <property type="match status" value="1"/>
</dbReference>
<dbReference type="PANTHER" id="PTHR43157">
    <property type="entry name" value="PHOSPHATIDYLINOSITOL-GLYCAN BIOSYNTHESIS CLASS F PROTEIN-RELATED"/>
    <property type="match status" value="1"/>
</dbReference>
<evidence type="ECO:0000313" key="4">
    <source>
        <dbReference type="Proteomes" id="UP000275865"/>
    </source>
</evidence>
<evidence type="ECO:0000313" key="3">
    <source>
        <dbReference type="EMBL" id="RKN36515.1"/>
    </source>
</evidence>
<organism evidence="3 4">
    <name type="scientific">Micromonospora musae</name>
    <dbReference type="NCBI Taxonomy" id="1894970"/>
    <lineage>
        <taxon>Bacteria</taxon>
        <taxon>Bacillati</taxon>
        <taxon>Actinomycetota</taxon>
        <taxon>Actinomycetes</taxon>
        <taxon>Micromonosporales</taxon>
        <taxon>Micromonosporaceae</taxon>
        <taxon>Micromonospora</taxon>
    </lineage>
</organism>
<dbReference type="PRINTS" id="PR00081">
    <property type="entry name" value="GDHRDH"/>
</dbReference>
<evidence type="ECO:0000256" key="1">
    <source>
        <dbReference type="ARBA" id="ARBA00023002"/>
    </source>
</evidence>
<gene>
    <name evidence="3" type="ORF">D7044_02445</name>
</gene>
<accession>A0A3A9YH95</accession>
<protein>
    <submittedName>
        <fullName evidence="3">SDR family NAD(P)-dependent oxidoreductase</fullName>
    </submittedName>
</protein>
<dbReference type="EMBL" id="RAZT01000001">
    <property type="protein sequence ID" value="RKN36515.1"/>
    <property type="molecule type" value="Genomic_DNA"/>
</dbReference>
<reference evidence="3 4" key="1">
    <citation type="submission" date="2018-09" db="EMBL/GenBank/DDBJ databases">
        <title>Micromonospora sp. nov. MS1-9, isolated from a root of Musa sp.</title>
        <authorList>
            <person name="Kuncharoen N."/>
            <person name="Kudo T."/>
            <person name="Ohkuma M."/>
            <person name="Yuki M."/>
            <person name="Tanasupawat S."/>
        </authorList>
    </citation>
    <scope>NUCLEOTIDE SEQUENCE [LARGE SCALE GENOMIC DNA]</scope>
    <source>
        <strain evidence="3 4">MS1-9</strain>
    </source>
</reference>
<dbReference type="PANTHER" id="PTHR43157:SF31">
    <property type="entry name" value="PHOSPHATIDYLINOSITOL-GLYCAN BIOSYNTHESIS CLASS F PROTEIN"/>
    <property type="match status" value="1"/>
</dbReference>
<name>A0A3A9YH95_9ACTN</name>
<comment type="caution">
    <text evidence="3">The sequence shown here is derived from an EMBL/GenBank/DDBJ whole genome shotgun (WGS) entry which is preliminary data.</text>
</comment>
<dbReference type="InterPro" id="IPR002347">
    <property type="entry name" value="SDR_fam"/>
</dbReference>
<evidence type="ECO:0000256" key="2">
    <source>
        <dbReference type="RuleBase" id="RU000363"/>
    </source>
</evidence>
<dbReference type="Proteomes" id="UP000275865">
    <property type="component" value="Unassembled WGS sequence"/>
</dbReference>
<keyword evidence="1" id="KW-0560">Oxidoreductase</keyword>
<dbReference type="SUPFAM" id="SSF51735">
    <property type="entry name" value="NAD(P)-binding Rossmann-fold domains"/>
    <property type="match status" value="1"/>
</dbReference>